<dbReference type="EC" id="2.7.11.1" evidence="3"/>
<comment type="catalytic activity">
    <reaction evidence="19">
        <text>L-seryl-[protein] + ATP = O-phospho-L-seryl-[protein] + ADP + H(+)</text>
        <dbReference type="Rhea" id="RHEA:17989"/>
        <dbReference type="Rhea" id="RHEA-COMP:9863"/>
        <dbReference type="Rhea" id="RHEA-COMP:11604"/>
        <dbReference type="ChEBI" id="CHEBI:15378"/>
        <dbReference type="ChEBI" id="CHEBI:29999"/>
        <dbReference type="ChEBI" id="CHEBI:30616"/>
        <dbReference type="ChEBI" id="CHEBI:83421"/>
        <dbReference type="ChEBI" id="CHEBI:456216"/>
        <dbReference type="EC" id="2.7.11.1"/>
    </reaction>
</comment>
<dbReference type="InterPro" id="IPR000719">
    <property type="entry name" value="Prot_kinase_dom"/>
</dbReference>
<evidence type="ECO:0000256" key="1">
    <source>
        <dbReference type="ARBA" id="ARBA00004236"/>
    </source>
</evidence>
<dbReference type="Gene3D" id="3.80.10.10">
    <property type="entry name" value="Ribonuclease Inhibitor"/>
    <property type="match status" value="5"/>
</dbReference>
<evidence type="ECO:0000256" key="4">
    <source>
        <dbReference type="ARBA" id="ARBA00022527"/>
    </source>
</evidence>
<keyword evidence="11" id="KW-0547">Nucleotide-binding</keyword>
<dbReference type="InterPro" id="IPR013210">
    <property type="entry name" value="LRR_N_plant-typ"/>
</dbReference>
<dbReference type="GO" id="GO:0005886">
    <property type="term" value="C:plasma membrane"/>
    <property type="evidence" value="ECO:0000318"/>
    <property type="project" value="GO_Central"/>
</dbReference>
<keyword evidence="13" id="KW-0067">ATP-binding</keyword>
<dbReference type="GeneID" id="104607413"/>
<evidence type="ECO:0000256" key="12">
    <source>
        <dbReference type="ARBA" id="ARBA00022777"/>
    </source>
</evidence>
<dbReference type="PRINTS" id="PR00019">
    <property type="entry name" value="LEURICHRPT"/>
</dbReference>
<evidence type="ECO:0000256" key="5">
    <source>
        <dbReference type="ARBA" id="ARBA00022553"/>
    </source>
</evidence>
<evidence type="ECO:0000256" key="10">
    <source>
        <dbReference type="ARBA" id="ARBA00022737"/>
    </source>
</evidence>
<dbReference type="KEGG" id="nnu:104607413"/>
<dbReference type="PANTHER" id="PTHR48053:SF158">
    <property type="entry name" value="MDIS1-INTERACTING RECEPTOR LIKE KINASE 2-LIKE"/>
    <property type="match status" value="1"/>
</dbReference>
<evidence type="ECO:0000256" key="17">
    <source>
        <dbReference type="ARBA" id="ARBA00023180"/>
    </source>
</evidence>
<dbReference type="AlphaFoldDB" id="A0A1U8ATI8"/>
<evidence type="ECO:0000256" key="15">
    <source>
        <dbReference type="ARBA" id="ARBA00023136"/>
    </source>
</evidence>
<dbReference type="OrthoDB" id="676979at2759"/>
<feature type="domain" description="Protein kinase" evidence="20">
    <location>
        <begin position="688"/>
        <end position="958"/>
    </location>
</feature>
<keyword evidence="9" id="KW-0732">Signal</keyword>
<evidence type="ECO:0000256" key="9">
    <source>
        <dbReference type="ARBA" id="ARBA00022729"/>
    </source>
</evidence>
<dbReference type="GO" id="GO:0038023">
    <property type="term" value="F:signaling receptor activity"/>
    <property type="evidence" value="ECO:0000318"/>
    <property type="project" value="GO_Central"/>
</dbReference>
<dbReference type="RefSeq" id="XP_010271357.1">
    <property type="nucleotide sequence ID" value="XM_010273055.2"/>
</dbReference>
<dbReference type="Proteomes" id="UP000189703">
    <property type="component" value="Unplaced"/>
</dbReference>
<comment type="subcellular location">
    <subcellularLocation>
        <location evidence="1">Cell membrane</location>
    </subcellularLocation>
    <subcellularLocation>
        <location evidence="2">Membrane</location>
        <topology evidence="2">Single-pass type I membrane protein</topology>
    </subcellularLocation>
</comment>
<keyword evidence="14" id="KW-1133">Transmembrane helix</keyword>
<evidence type="ECO:0000256" key="18">
    <source>
        <dbReference type="ARBA" id="ARBA00047899"/>
    </source>
</evidence>
<keyword evidence="4" id="KW-0723">Serine/threonine-protein kinase</keyword>
<name>A0A1U8ATI8_NELNU</name>
<dbReference type="SUPFAM" id="SSF52047">
    <property type="entry name" value="RNI-like"/>
    <property type="match status" value="1"/>
</dbReference>
<evidence type="ECO:0000256" key="13">
    <source>
        <dbReference type="ARBA" id="ARBA00022840"/>
    </source>
</evidence>
<dbReference type="InterPro" id="IPR008266">
    <property type="entry name" value="Tyr_kinase_AS"/>
</dbReference>
<dbReference type="Pfam" id="PF00069">
    <property type="entry name" value="Pkinase"/>
    <property type="match status" value="1"/>
</dbReference>
<dbReference type="GO" id="GO:0009755">
    <property type="term" value="P:hormone-mediated signaling pathway"/>
    <property type="evidence" value="ECO:0000318"/>
    <property type="project" value="GO_Central"/>
</dbReference>
<evidence type="ECO:0000256" key="2">
    <source>
        <dbReference type="ARBA" id="ARBA00004479"/>
    </source>
</evidence>
<dbReference type="InterPro" id="IPR055414">
    <property type="entry name" value="LRR_R13L4/SHOC2-like"/>
</dbReference>
<evidence type="ECO:0000256" key="7">
    <source>
        <dbReference type="ARBA" id="ARBA00022679"/>
    </source>
</evidence>
<dbReference type="eggNOG" id="ENOG502QVR7">
    <property type="taxonomic scope" value="Eukaryota"/>
</dbReference>
<dbReference type="Pfam" id="PF23598">
    <property type="entry name" value="LRR_14"/>
    <property type="match status" value="1"/>
</dbReference>
<accession>A0A1U8ATI8</accession>
<dbReference type="GO" id="GO:0004674">
    <property type="term" value="F:protein serine/threonine kinase activity"/>
    <property type="evidence" value="ECO:0007669"/>
    <property type="project" value="UniProtKB-KW"/>
</dbReference>
<evidence type="ECO:0000256" key="16">
    <source>
        <dbReference type="ARBA" id="ARBA00023170"/>
    </source>
</evidence>
<evidence type="ECO:0000313" key="21">
    <source>
        <dbReference type="Proteomes" id="UP000189703"/>
    </source>
</evidence>
<dbReference type="InterPro" id="IPR011009">
    <property type="entry name" value="Kinase-like_dom_sf"/>
</dbReference>
<keyword evidence="17" id="KW-0325">Glycoprotein</keyword>
<dbReference type="Gene3D" id="3.30.200.20">
    <property type="entry name" value="Phosphorylase Kinase, domain 1"/>
    <property type="match status" value="1"/>
</dbReference>
<dbReference type="InterPro" id="IPR017441">
    <property type="entry name" value="Protein_kinase_ATP_BS"/>
</dbReference>
<keyword evidence="16" id="KW-0675">Receptor</keyword>
<keyword evidence="7" id="KW-0808">Transferase</keyword>
<dbReference type="FunFam" id="3.80.10.10:FF:000129">
    <property type="entry name" value="Leucine-rich repeat receptor-like kinase"/>
    <property type="match status" value="1"/>
</dbReference>
<evidence type="ECO:0000259" key="20">
    <source>
        <dbReference type="PROSITE" id="PS50011"/>
    </source>
</evidence>
<dbReference type="PANTHER" id="PTHR48053">
    <property type="entry name" value="LEUCINE RICH REPEAT FAMILY PROTEIN, EXPRESSED"/>
    <property type="match status" value="1"/>
</dbReference>
<dbReference type="FunFam" id="3.30.200.20:FF:000309">
    <property type="entry name" value="Leucine-rich repeat receptor protein kinase MSP1"/>
    <property type="match status" value="1"/>
</dbReference>
<keyword evidence="6" id="KW-0433">Leucine-rich repeat</keyword>
<dbReference type="InterPro" id="IPR003591">
    <property type="entry name" value="Leu-rich_rpt_typical-subtyp"/>
</dbReference>
<dbReference type="FunFam" id="3.80.10.10:FF:000177">
    <property type="entry name" value="Leucine-rich repeat receptor-like serine/threonine-protein kinase At1g17230"/>
    <property type="match status" value="1"/>
</dbReference>
<evidence type="ECO:0000256" key="8">
    <source>
        <dbReference type="ARBA" id="ARBA00022692"/>
    </source>
</evidence>
<evidence type="ECO:0000256" key="3">
    <source>
        <dbReference type="ARBA" id="ARBA00012513"/>
    </source>
</evidence>
<gene>
    <name evidence="22" type="primary">LOC104607413</name>
</gene>
<keyword evidence="5" id="KW-0597">Phosphoprotein</keyword>
<sequence>MTSSQKYSSLVVSIVWALLVVWKSEAGIQYSESQALLQWKTSLRSQDSLGTWNMTAPHPNTTADSSPCDWFGITCNAAGSVTQLNLTNANLSGTITNFDFSLLPNLVRLDLSYNDLHGTIPDQIGTLSKLTHLDLAWNHLSGALPLSLANLTMIYWLYIPYNLLSGELDPRLFTNWTKLTFLELRTNGLTGRIPPQIGSLSSLQELGLFENQLSGFIPSEIGNLKNLVALRLRSNHLIGHIPPSLGNLSNLRSLYLDVNQLSGPIPTNIDTWRNLVELHLVQNQLSGSVPQGIGNFSSLVHLHLDDNNLSGDLPQQVCQHGFLKTFTASRNHFTGPIPISLKNCTRLIRLQLAQNQLIGNIDQDLGVYPNLQYFDLSQNRLHGAIPPNWGSFKNLLLLNFSRNMISGRIPPELGRITQLGKLDLSSNQLVGEIPKQLGRFPALFFLSLSDNQLSGQIPLEIGGLSNLRSLDLSTNKLIGQIPEQLGDCRNLGYLSLSNNYLNETIPDQIGNLVSLQSLDLSKNSLTGEITRLLGNLAKLEEQNLSHNMFRGSIPSSLCDTKALFSIDFSYNNLDGPIPQCGIFRVVPEMAFINNTGLCRRLSFSFDDCNHSPHKKEDKKLLVPIIVASFMETLFLVFVFVAILFLYNRKRWRRPEKEESDSNKEDIFSLLNFDGKVAYEEIVDATNGFHCGYFIGVGGTGCVYKAELPTGHVLAIKKFYPREEEGLEDMKCFRNEIQVLTEIQHRNIVRFHGFCSHRLHKFLVYEYMERGSLQNMLSSREGARELDWVKRINVIKGVAKALAYLHHDCVPPIIHRDISSKNVLLDSELEAHVADFGTARFLKPTDSSNWTMLVGTCGYMAPELAYTIIVTEKCDVYSFGILALEVIMGRHPIEIATILSSTTDQTILPQDILDPRLSTPTTQQVSDQLDSILKLAFTCLHANPKSRPTMLNVSREPFLCQ</sequence>
<dbReference type="Gene3D" id="1.10.510.10">
    <property type="entry name" value="Transferase(Phosphotransferase) domain 1"/>
    <property type="match status" value="1"/>
</dbReference>
<dbReference type="SUPFAM" id="SSF52058">
    <property type="entry name" value="L domain-like"/>
    <property type="match status" value="1"/>
</dbReference>
<evidence type="ECO:0000256" key="6">
    <source>
        <dbReference type="ARBA" id="ARBA00022614"/>
    </source>
</evidence>
<evidence type="ECO:0000256" key="11">
    <source>
        <dbReference type="ARBA" id="ARBA00022741"/>
    </source>
</evidence>
<keyword evidence="10" id="KW-0677">Repeat</keyword>
<dbReference type="InterPro" id="IPR032675">
    <property type="entry name" value="LRR_dom_sf"/>
</dbReference>
<proteinExistence type="predicted"/>
<evidence type="ECO:0000256" key="19">
    <source>
        <dbReference type="ARBA" id="ARBA00048679"/>
    </source>
</evidence>
<dbReference type="SMART" id="SM00369">
    <property type="entry name" value="LRR_TYP"/>
    <property type="match status" value="8"/>
</dbReference>
<evidence type="ECO:0000313" key="22">
    <source>
        <dbReference type="RefSeq" id="XP_010271357.1"/>
    </source>
</evidence>
<dbReference type="InterPro" id="IPR051716">
    <property type="entry name" value="Plant_RL_S/T_kinase"/>
</dbReference>
<dbReference type="PROSITE" id="PS00107">
    <property type="entry name" value="PROTEIN_KINASE_ATP"/>
    <property type="match status" value="1"/>
</dbReference>
<dbReference type="Pfam" id="PF00560">
    <property type="entry name" value="LRR_1"/>
    <property type="match status" value="6"/>
</dbReference>
<keyword evidence="8" id="KW-0812">Transmembrane</keyword>
<dbReference type="SUPFAM" id="SSF56112">
    <property type="entry name" value="Protein kinase-like (PK-like)"/>
    <property type="match status" value="1"/>
</dbReference>
<evidence type="ECO:0000256" key="14">
    <source>
        <dbReference type="ARBA" id="ARBA00022989"/>
    </source>
</evidence>
<comment type="catalytic activity">
    <reaction evidence="18">
        <text>L-threonyl-[protein] + ATP = O-phospho-L-threonyl-[protein] + ADP + H(+)</text>
        <dbReference type="Rhea" id="RHEA:46608"/>
        <dbReference type="Rhea" id="RHEA-COMP:11060"/>
        <dbReference type="Rhea" id="RHEA-COMP:11605"/>
        <dbReference type="ChEBI" id="CHEBI:15378"/>
        <dbReference type="ChEBI" id="CHEBI:30013"/>
        <dbReference type="ChEBI" id="CHEBI:30616"/>
        <dbReference type="ChEBI" id="CHEBI:61977"/>
        <dbReference type="ChEBI" id="CHEBI:456216"/>
        <dbReference type="EC" id="2.7.11.1"/>
    </reaction>
</comment>
<dbReference type="OMA" id="SMILHKN"/>
<dbReference type="PROSITE" id="PS00109">
    <property type="entry name" value="PROTEIN_KINASE_TYR"/>
    <property type="match status" value="1"/>
</dbReference>
<keyword evidence="21" id="KW-1185">Reference proteome</keyword>
<organism evidence="21 22">
    <name type="scientific">Nelumbo nucifera</name>
    <name type="common">Sacred lotus</name>
    <dbReference type="NCBI Taxonomy" id="4432"/>
    <lineage>
        <taxon>Eukaryota</taxon>
        <taxon>Viridiplantae</taxon>
        <taxon>Streptophyta</taxon>
        <taxon>Embryophyta</taxon>
        <taxon>Tracheophyta</taxon>
        <taxon>Spermatophyta</taxon>
        <taxon>Magnoliopsida</taxon>
        <taxon>Proteales</taxon>
        <taxon>Nelumbonaceae</taxon>
        <taxon>Nelumbo</taxon>
    </lineage>
</organism>
<dbReference type="FunFam" id="1.10.510.10:FF:000445">
    <property type="entry name" value="MDIS1-interacting receptor like kinase 2"/>
    <property type="match status" value="1"/>
</dbReference>
<dbReference type="GO" id="GO:0005524">
    <property type="term" value="F:ATP binding"/>
    <property type="evidence" value="ECO:0007669"/>
    <property type="project" value="UniProtKB-UniRule"/>
</dbReference>
<reference evidence="22" key="1">
    <citation type="submission" date="2025-08" db="UniProtKB">
        <authorList>
            <consortium name="RefSeq"/>
        </authorList>
    </citation>
    <scope>IDENTIFICATION</scope>
</reference>
<protein>
    <recommendedName>
        <fullName evidence="3">non-specific serine/threonine protein kinase</fullName>
        <ecNumber evidence="3">2.7.11.1</ecNumber>
    </recommendedName>
</protein>
<keyword evidence="12" id="KW-0418">Kinase</keyword>
<dbReference type="PROSITE" id="PS50011">
    <property type="entry name" value="PROTEIN_KINASE_DOM"/>
    <property type="match status" value="1"/>
</dbReference>
<dbReference type="FunFam" id="3.80.10.10:FF:000221">
    <property type="entry name" value="Leucine-rich repeat receptor-like protein kinase PXL1"/>
    <property type="match status" value="1"/>
</dbReference>
<dbReference type="InterPro" id="IPR001611">
    <property type="entry name" value="Leu-rich_rpt"/>
</dbReference>
<dbReference type="Pfam" id="PF08263">
    <property type="entry name" value="LRRNT_2"/>
    <property type="match status" value="1"/>
</dbReference>
<keyword evidence="15" id="KW-0472">Membrane</keyword>